<dbReference type="AlphaFoldDB" id="A0A0A9A8V9"/>
<sequence>MLRDGCCGPDELTLASVLSSCANMAAVNEATQVHAYAIKRGLQGILQVATGQRSYHGIC</sequence>
<organism evidence="1">
    <name type="scientific">Arundo donax</name>
    <name type="common">Giant reed</name>
    <name type="synonym">Donax arundinaceus</name>
    <dbReference type="NCBI Taxonomy" id="35708"/>
    <lineage>
        <taxon>Eukaryota</taxon>
        <taxon>Viridiplantae</taxon>
        <taxon>Streptophyta</taxon>
        <taxon>Embryophyta</taxon>
        <taxon>Tracheophyta</taxon>
        <taxon>Spermatophyta</taxon>
        <taxon>Magnoliopsida</taxon>
        <taxon>Liliopsida</taxon>
        <taxon>Poales</taxon>
        <taxon>Poaceae</taxon>
        <taxon>PACMAD clade</taxon>
        <taxon>Arundinoideae</taxon>
        <taxon>Arundineae</taxon>
        <taxon>Arundo</taxon>
    </lineage>
</organism>
<accession>A0A0A9A8V9</accession>
<proteinExistence type="predicted"/>
<reference evidence="1" key="1">
    <citation type="submission" date="2014-09" db="EMBL/GenBank/DDBJ databases">
        <authorList>
            <person name="Magalhaes I.L.F."/>
            <person name="Oliveira U."/>
            <person name="Santos F.R."/>
            <person name="Vidigal T.H.D.A."/>
            <person name="Brescovit A.D."/>
            <person name="Santos A.J."/>
        </authorList>
    </citation>
    <scope>NUCLEOTIDE SEQUENCE</scope>
    <source>
        <tissue evidence="1">Shoot tissue taken approximately 20 cm above the soil surface</tissue>
    </source>
</reference>
<reference evidence="1" key="2">
    <citation type="journal article" date="2015" name="Data Brief">
        <title>Shoot transcriptome of the giant reed, Arundo donax.</title>
        <authorList>
            <person name="Barrero R.A."/>
            <person name="Guerrero F.D."/>
            <person name="Moolhuijzen P."/>
            <person name="Goolsby J.A."/>
            <person name="Tidwell J."/>
            <person name="Bellgard S.E."/>
            <person name="Bellgard M.I."/>
        </authorList>
    </citation>
    <scope>NUCLEOTIDE SEQUENCE</scope>
    <source>
        <tissue evidence="1">Shoot tissue taken approximately 20 cm above the soil surface</tissue>
    </source>
</reference>
<name>A0A0A9A8V9_ARUDO</name>
<protein>
    <submittedName>
        <fullName evidence="1">Uncharacterized protein</fullName>
    </submittedName>
</protein>
<evidence type="ECO:0000313" key="1">
    <source>
        <dbReference type="EMBL" id="JAD43482.1"/>
    </source>
</evidence>
<dbReference type="EMBL" id="GBRH01254413">
    <property type="protein sequence ID" value="JAD43482.1"/>
    <property type="molecule type" value="Transcribed_RNA"/>
</dbReference>